<sequence length="119" mass="13700">MTLESRQKSFRAPTDDYIPLSRRCQHKRHRQSISYANKATNRHQIGLRCTNDRNSHSFIPLVLVQRTPFHAYYTSKRATSPSTHMESGTELLSIKEATRLKRIPAVRQLLATLKLGVDP</sequence>
<proteinExistence type="predicted"/>
<accession>A0A0C9TAQ2</accession>
<organism evidence="1 2">
    <name type="scientific">Sphaerobolus stellatus (strain SS14)</name>
    <dbReference type="NCBI Taxonomy" id="990650"/>
    <lineage>
        <taxon>Eukaryota</taxon>
        <taxon>Fungi</taxon>
        <taxon>Dikarya</taxon>
        <taxon>Basidiomycota</taxon>
        <taxon>Agaricomycotina</taxon>
        <taxon>Agaricomycetes</taxon>
        <taxon>Phallomycetidae</taxon>
        <taxon>Geastrales</taxon>
        <taxon>Sphaerobolaceae</taxon>
        <taxon>Sphaerobolus</taxon>
    </lineage>
</organism>
<dbReference type="AlphaFoldDB" id="A0A0C9TAQ2"/>
<keyword evidence="2" id="KW-1185">Reference proteome</keyword>
<name>A0A0C9TAQ2_SPHS4</name>
<dbReference type="Proteomes" id="UP000054279">
    <property type="component" value="Unassembled WGS sequence"/>
</dbReference>
<dbReference type="HOGENOM" id="CLU_2062953_0_0_1"/>
<gene>
    <name evidence="1" type="ORF">M422DRAFT_272769</name>
</gene>
<protein>
    <submittedName>
        <fullName evidence="1">Uncharacterized protein</fullName>
    </submittedName>
</protein>
<evidence type="ECO:0000313" key="1">
    <source>
        <dbReference type="EMBL" id="KIJ26193.1"/>
    </source>
</evidence>
<reference evidence="1 2" key="1">
    <citation type="submission" date="2014-06" db="EMBL/GenBank/DDBJ databases">
        <title>Evolutionary Origins and Diversification of the Mycorrhizal Mutualists.</title>
        <authorList>
            <consortium name="DOE Joint Genome Institute"/>
            <consortium name="Mycorrhizal Genomics Consortium"/>
            <person name="Kohler A."/>
            <person name="Kuo A."/>
            <person name="Nagy L.G."/>
            <person name="Floudas D."/>
            <person name="Copeland A."/>
            <person name="Barry K.W."/>
            <person name="Cichocki N."/>
            <person name="Veneault-Fourrey C."/>
            <person name="LaButti K."/>
            <person name="Lindquist E.A."/>
            <person name="Lipzen A."/>
            <person name="Lundell T."/>
            <person name="Morin E."/>
            <person name="Murat C."/>
            <person name="Riley R."/>
            <person name="Ohm R."/>
            <person name="Sun H."/>
            <person name="Tunlid A."/>
            <person name="Henrissat B."/>
            <person name="Grigoriev I.V."/>
            <person name="Hibbett D.S."/>
            <person name="Martin F."/>
        </authorList>
    </citation>
    <scope>NUCLEOTIDE SEQUENCE [LARGE SCALE GENOMIC DNA]</scope>
    <source>
        <strain evidence="1 2">SS14</strain>
    </source>
</reference>
<evidence type="ECO:0000313" key="2">
    <source>
        <dbReference type="Proteomes" id="UP000054279"/>
    </source>
</evidence>
<dbReference type="EMBL" id="KN837380">
    <property type="protein sequence ID" value="KIJ26193.1"/>
    <property type="molecule type" value="Genomic_DNA"/>
</dbReference>